<keyword evidence="3" id="KW-0201">Cytochrome c-type biogenesis</keyword>
<evidence type="ECO:0000256" key="1">
    <source>
        <dbReference type="ARBA" id="ARBA00004196"/>
    </source>
</evidence>
<accession>A0A0K6HP19</accession>
<keyword evidence="4" id="KW-0802">TPR repeat</keyword>
<dbReference type="Proteomes" id="UP000029567">
    <property type="component" value="Unassembled WGS sequence"/>
</dbReference>
<reference evidence="7 8" key="1">
    <citation type="submission" date="2013-09" db="EMBL/GenBank/DDBJ databases">
        <title>High correlation between genotypes and phenotypes of environmental bacteria Comamonas testosteroni strains.</title>
        <authorList>
            <person name="Liu L."/>
            <person name="Zhu W."/>
            <person name="Xia X."/>
            <person name="Xu B."/>
            <person name="Luo M."/>
            <person name="Wang G."/>
        </authorList>
    </citation>
    <scope>NUCLEOTIDE SEQUENCE [LARGE SCALE GENOMIC DNA]</scope>
    <source>
        <strain evidence="7 8">JL14</strain>
    </source>
</reference>
<dbReference type="RefSeq" id="WP_034351926.1">
    <property type="nucleotide sequence ID" value="NZ_AWOS01000012.1"/>
</dbReference>
<dbReference type="EMBL" id="AWTN01000002">
    <property type="protein sequence ID" value="KGH00371.1"/>
    <property type="molecule type" value="Genomic_DNA"/>
</dbReference>
<dbReference type="PANTHER" id="PTHR47870">
    <property type="entry name" value="CYTOCHROME C-TYPE BIOGENESIS PROTEIN CCMH"/>
    <property type="match status" value="1"/>
</dbReference>
<gene>
    <name evidence="7" type="ORF">P245_03135</name>
</gene>
<evidence type="ECO:0000259" key="6">
    <source>
        <dbReference type="Pfam" id="PF23914"/>
    </source>
</evidence>
<dbReference type="NCBIfam" id="TIGR03142">
    <property type="entry name" value="cytochro_ccmI"/>
    <property type="match status" value="1"/>
</dbReference>
<dbReference type="PANTHER" id="PTHR47870:SF1">
    <property type="entry name" value="CYTOCHROME C-TYPE BIOGENESIS PROTEIN CCMH"/>
    <property type="match status" value="1"/>
</dbReference>
<dbReference type="AlphaFoldDB" id="A0A096DSK3"/>
<dbReference type="InterPro" id="IPR056413">
    <property type="entry name" value="TPR_CcmH_CycH"/>
</dbReference>
<dbReference type="GO" id="GO:0030313">
    <property type="term" value="C:cell envelope"/>
    <property type="evidence" value="ECO:0007669"/>
    <property type="project" value="UniProtKB-SubCell"/>
</dbReference>
<accession>A0A096DSK3</accession>
<evidence type="ECO:0000313" key="7">
    <source>
        <dbReference type="EMBL" id="KGH00371.1"/>
    </source>
</evidence>
<dbReference type="Gene3D" id="1.25.40.10">
    <property type="entry name" value="Tetratricopeptide repeat domain"/>
    <property type="match status" value="1"/>
</dbReference>
<organism evidence="7 8">
    <name type="scientific">Comamonas thiooxydans</name>
    <dbReference type="NCBI Taxonomy" id="363952"/>
    <lineage>
        <taxon>Bacteria</taxon>
        <taxon>Pseudomonadati</taxon>
        <taxon>Pseudomonadota</taxon>
        <taxon>Betaproteobacteria</taxon>
        <taxon>Burkholderiales</taxon>
        <taxon>Comamonadaceae</taxon>
        <taxon>Comamonas</taxon>
    </lineage>
</organism>
<proteinExistence type="predicted"/>
<dbReference type="SUPFAM" id="SSF48452">
    <property type="entry name" value="TPR-like"/>
    <property type="match status" value="1"/>
</dbReference>
<dbReference type="InterPro" id="IPR051263">
    <property type="entry name" value="C-type_cytochrome_biogenesis"/>
</dbReference>
<feature type="domain" description="Cytochrome c-type biogenesis protein H Ig-like" evidence="5">
    <location>
        <begin position="332"/>
        <end position="413"/>
    </location>
</feature>
<comment type="caution">
    <text evidence="7">The sequence shown here is derived from an EMBL/GenBank/DDBJ whole genome shotgun (WGS) entry which is preliminary data.</text>
</comment>
<feature type="domain" description="Cytochrome c-type biogenesis protein H TPR" evidence="6">
    <location>
        <begin position="127"/>
        <end position="276"/>
    </location>
</feature>
<dbReference type="GO" id="GO:0017004">
    <property type="term" value="P:cytochrome complex assembly"/>
    <property type="evidence" value="ECO:0007669"/>
    <property type="project" value="UniProtKB-KW"/>
</dbReference>
<dbReference type="GO" id="GO:0005886">
    <property type="term" value="C:plasma membrane"/>
    <property type="evidence" value="ECO:0007669"/>
    <property type="project" value="TreeGrafter"/>
</dbReference>
<evidence type="ECO:0000259" key="5">
    <source>
        <dbReference type="Pfam" id="PF23892"/>
    </source>
</evidence>
<dbReference type="OrthoDB" id="9776053at2"/>
<comment type="subcellular location">
    <subcellularLocation>
        <location evidence="1">Cell envelope</location>
    </subcellularLocation>
</comment>
<evidence type="ECO:0000256" key="3">
    <source>
        <dbReference type="ARBA" id="ARBA00022748"/>
    </source>
</evidence>
<dbReference type="InterPro" id="IPR056412">
    <property type="entry name" value="Ig_CycH"/>
</dbReference>
<protein>
    <submittedName>
        <fullName evidence="7">Cytochrome C biogenesis protein</fullName>
    </submittedName>
</protein>
<dbReference type="Pfam" id="PF23914">
    <property type="entry name" value="TPR_CcmH_CycH"/>
    <property type="match status" value="1"/>
</dbReference>
<dbReference type="InterPro" id="IPR011990">
    <property type="entry name" value="TPR-like_helical_dom_sf"/>
</dbReference>
<evidence type="ECO:0000256" key="4">
    <source>
        <dbReference type="ARBA" id="ARBA00022803"/>
    </source>
</evidence>
<evidence type="ECO:0000256" key="2">
    <source>
        <dbReference type="ARBA" id="ARBA00022737"/>
    </source>
</evidence>
<name>A0A096DSK3_9BURK</name>
<sequence>MSAMHWLWLGATALMLLSLAVLLPPLLAEAPSPASDPDEALRRLYQAQLTELKLERSGGRLSETDHAQAVEELQRRLLRELDRPRASVAWRQSPWLRRSSALLLAVLLPVAAFALYLQVGDPKAAAQLAQEQPDAHGDGAGDTQVQAMVDGLARRLEEQPRNLPGWVMLARSYETLELFDAAAQAYRQALQEARRSAMDEEVQARLWADLADALASAQGGDLDGEAGKAIAQALQLQPSQPKALALAGSAAVRHGQLDEAGKHWRALLAQLEPGSDMALRVQDDLLKLEALASEDSSSITAKTAAASKSRLSGELRWAASKANPSELSRLAKAQVFVVARADGHPRPVAVLRLPATALPTHFTLGPENLLDPAVSLSSFPELRLQARLSLDGQAMPRAGDIYSQSLSVTPGSSNLLLELNPAF</sequence>
<dbReference type="InterPro" id="IPR017560">
    <property type="entry name" value="Cyt_c_biogenesis_CcmI"/>
</dbReference>
<dbReference type="Pfam" id="PF23892">
    <property type="entry name" value="Ig_CycH"/>
    <property type="match status" value="1"/>
</dbReference>
<evidence type="ECO:0000313" key="8">
    <source>
        <dbReference type="Proteomes" id="UP000029567"/>
    </source>
</evidence>
<keyword evidence="2" id="KW-0677">Repeat</keyword>